<dbReference type="Pfam" id="PF00395">
    <property type="entry name" value="SLH"/>
    <property type="match status" value="3"/>
</dbReference>
<dbReference type="InterPro" id="IPR051465">
    <property type="entry name" value="Cell_Envelope_Struct_Comp"/>
</dbReference>
<dbReference type="PANTHER" id="PTHR43308:SF5">
    <property type="entry name" value="S-LAYER PROTEIN _ PEPTIDOGLYCAN ENDO-BETA-N-ACETYLGLUCOSAMINIDASE"/>
    <property type="match status" value="1"/>
</dbReference>
<dbReference type="SUPFAM" id="SSF49899">
    <property type="entry name" value="Concanavalin A-like lectins/glucanases"/>
    <property type="match status" value="1"/>
</dbReference>
<dbReference type="Proteomes" id="UP000310636">
    <property type="component" value="Unassembled WGS sequence"/>
</dbReference>
<name>A0A4S4BRG4_9BACL</name>
<sequence>MAVRAWQVVALLLIVCLGMPVLAPGAVAADETAADSRLAAYWPMDEGTGTTAADASGNGNDGMLSAGIPSWSEPYIGSSSLRLGTAEERMVVPEPASLHALSGTNRLTIAFWIKYGSDSAYQQLFGMSDFSVHVTEDGWLQLRYGGDEFLTPPLLSPDEWHHVAIRIDGAAVDFVADGRIGASYSFSDPDYLFKLQGDFSFGNIYDTSPRLLYYDDFRIYDEPLSDEEIASLAAMFNSESEPPSAPVLSAMGMNQTVANLQWTASVDNDRIREYEVYQDGLYIASTTETHFTRRGLEAGRLYSWRVKAIDRSGNSALSNTIQLRTSSSSNHDFSPLGMNLASVVDWSTDLPFVDLFKTARPWNNYGTDELDLDENGWVKSLEEGQTAEAGMLIDLGGHYPDGEYTILYDGEGELSVREDFGPRIVSRESGKIVIAIDNPATSQLVMTIEETNPDNYIRNIRVIMPGFLDTYEEHPFNPLFLERLKPFKTLRFMDWMRTNENAAGDWAERSTIDSYVQSTEQGVAVEYMVMLANELQADPWFNMPTLADDNYIRQFATYVRDHLDPNLHAYIEYSNEVWNAGFDQYYYAEEQGRLLGYADSSNSRFMGHRSRQIFDIWEDVFGGTDRLVRVMGGFAWDYAYGAEISMKQDNAYEKTDAIAIAPYFGGAYGNEKAEFAKSATLDEIFADMQSELALSKQATMRLSQYATSVGVDLIAYEGGQHLAGTYYDGQWYPDDDELTARLIEINRDPRMKDAYLQYLDDWREAGGKLFAAFSFVGGFSKWGSWGALEYLDQPVSEAPKYAALMEWIDANPSWWNVGGAAEGTNPPSGGDNGGEDGDGGDNGGVDGGSNGESGGDNGGGGSISDADSDADAGADDSHVSTDGIIATIVSDEGLTTIGLDEDKLLAYLEQTDEEHPQFTLSAAPDSGGVRVVLNGRMLRGLADRQAILYIRAAGATWTLPAQQIDIAGLSRSLGAELDPEAINLEIEIAEPTEDERLSASQAASREALTWAITPLKFEVRASYDGRTTEAARLIGYAARTLALPDGLSPDQVATAASLAKDGSLRHAPSRLVRIDGAYHLQLSSMETGLFGGIGKPSADRDFRDMNGHWANAIVRDMADRMIVRGTGDSTFSPNRPVTRAEFAAMAVRALGLSAEEGALVFSDVPTSSDYRAEIQAAASYGLISGYEDGLYRPADPITREQAMAILDKAAILTGLSERVAPGESGATLSSFRDADALSPWAASAAARILQAGIVAGRGDGTLAPQAAVSRAETAAMLARLLERSELI</sequence>
<dbReference type="PANTHER" id="PTHR43308">
    <property type="entry name" value="OUTER MEMBRANE PROTEIN ALPHA-RELATED"/>
    <property type="match status" value="1"/>
</dbReference>
<proteinExistence type="predicted"/>
<dbReference type="RefSeq" id="WP_136370837.1">
    <property type="nucleotide sequence ID" value="NZ_SSOB01000019.1"/>
</dbReference>
<gene>
    <name evidence="5" type="ORF">E6C55_16090</name>
</gene>
<feature type="domain" description="Fibronectin type-III" evidence="3">
    <location>
        <begin position="242"/>
        <end position="328"/>
    </location>
</feature>
<dbReference type="Pfam" id="PF13385">
    <property type="entry name" value="Laminin_G_3"/>
    <property type="match status" value="1"/>
</dbReference>
<dbReference type="InterPro" id="IPR036116">
    <property type="entry name" value="FN3_sf"/>
</dbReference>
<evidence type="ECO:0000256" key="1">
    <source>
        <dbReference type="SAM" id="MobiDB-lite"/>
    </source>
</evidence>
<feature type="domain" description="SLH" evidence="4">
    <location>
        <begin position="1161"/>
        <end position="1220"/>
    </location>
</feature>
<feature type="chain" id="PRO_5020928111" description="S-layer homology domain-containing protein" evidence="2">
    <location>
        <begin position="29"/>
        <end position="1287"/>
    </location>
</feature>
<feature type="signal peptide" evidence="2">
    <location>
        <begin position="1"/>
        <end position="28"/>
    </location>
</feature>
<dbReference type="CDD" id="cd00063">
    <property type="entry name" value="FN3"/>
    <property type="match status" value="1"/>
</dbReference>
<accession>A0A4S4BRG4</accession>
<evidence type="ECO:0008006" key="7">
    <source>
        <dbReference type="Google" id="ProtNLM"/>
    </source>
</evidence>
<dbReference type="PROSITE" id="PS50853">
    <property type="entry name" value="FN3"/>
    <property type="match status" value="1"/>
</dbReference>
<keyword evidence="2" id="KW-0732">Signal</keyword>
<feature type="compositionally biased region" description="Gly residues" evidence="1">
    <location>
        <begin position="840"/>
        <end position="862"/>
    </location>
</feature>
<dbReference type="OrthoDB" id="7783360at2"/>
<dbReference type="SUPFAM" id="SSF49265">
    <property type="entry name" value="Fibronectin type III"/>
    <property type="match status" value="1"/>
</dbReference>
<evidence type="ECO:0000313" key="6">
    <source>
        <dbReference type="Proteomes" id="UP000310636"/>
    </source>
</evidence>
<dbReference type="EMBL" id="SSOB01000019">
    <property type="protein sequence ID" value="THF77537.1"/>
    <property type="molecule type" value="Genomic_DNA"/>
</dbReference>
<evidence type="ECO:0000259" key="3">
    <source>
        <dbReference type="PROSITE" id="PS50853"/>
    </source>
</evidence>
<organism evidence="5 6">
    <name type="scientific">Cohnella fermenti</name>
    <dbReference type="NCBI Taxonomy" id="2565925"/>
    <lineage>
        <taxon>Bacteria</taxon>
        <taxon>Bacillati</taxon>
        <taxon>Bacillota</taxon>
        <taxon>Bacilli</taxon>
        <taxon>Bacillales</taxon>
        <taxon>Paenibacillaceae</taxon>
        <taxon>Cohnella</taxon>
    </lineage>
</organism>
<reference evidence="5 6" key="1">
    <citation type="submission" date="2019-04" db="EMBL/GenBank/DDBJ databases">
        <title>Cohnella sp. nov. isolated from preserved vegetables.</title>
        <authorList>
            <person name="Lin S.-Y."/>
            <person name="Hung M.-H."/>
            <person name="Young C.-C."/>
        </authorList>
    </citation>
    <scope>NUCLEOTIDE SEQUENCE [LARGE SCALE GENOMIC DNA]</scope>
    <source>
        <strain evidence="5 6">CC-MHH1044</strain>
    </source>
</reference>
<feature type="domain" description="SLH" evidence="4">
    <location>
        <begin position="1097"/>
        <end position="1160"/>
    </location>
</feature>
<dbReference type="Pfam" id="PF00041">
    <property type="entry name" value="fn3"/>
    <property type="match status" value="1"/>
</dbReference>
<evidence type="ECO:0000313" key="5">
    <source>
        <dbReference type="EMBL" id="THF77537.1"/>
    </source>
</evidence>
<evidence type="ECO:0000256" key="2">
    <source>
        <dbReference type="SAM" id="SignalP"/>
    </source>
</evidence>
<dbReference type="InterPro" id="IPR001119">
    <property type="entry name" value="SLH_dom"/>
</dbReference>
<feature type="domain" description="SLH" evidence="4">
    <location>
        <begin position="1228"/>
        <end position="1287"/>
    </location>
</feature>
<dbReference type="Gene3D" id="2.60.120.200">
    <property type="match status" value="1"/>
</dbReference>
<dbReference type="PROSITE" id="PS51272">
    <property type="entry name" value="SLH"/>
    <property type="match status" value="3"/>
</dbReference>
<dbReference type="SMART" id="SM00060">
    <property type="entry name" value="FN3"/>
    <property type="match status" value="1"/>
</dbReference>
<keyword evidence="6" id="KW-1185">Reference proteome</keyword>
<comment type="caution">
    <text evidence="5">The sequence shown here is derived from an EMBL/GenBank/DDBJ whole genome shotgun (WGS) entry which is preliminary data.</text>
</comment>
<dbReference type="Gene3D" id="2.60.40.10">
    <property type="entry name" value="Immunoglobulins"/>
    <property type="match status" value="1"/>
</dbReference>
<protein>
    <recommendedName>
        <fullName evidence="7">S-layer homology domain-containing protein</fullName>
    </recommendedName>
</protein>
<dbReference type="InterPro" id="IPR013320">
    <property type="entry name" value="ConA-like_dom_sf"/>
</dbReference>
<dbReference type="InterPro" id="IPR003961">
    <property type="entry name" value="FN3_dom"/>
</dbReference>
<dbReference type="InterPro" id="IPR013783">
    <property type="entry name" value="Ig-like_fold"/>
</dbReference>
<evidence type="ECO:0000259" key="4">
    <source>
        <dbReference type="PROSITE" id="PS51272"/>
    </source>
</evidence>
<feature type="region of interest" description="Disordered" evidence="1">
    <location>
        <begin position="818"/>
        <end position="877"/>
    </location>
</feature>